<proteinExistence type="predicted"/>
<keyword evidence="4 7" id="KW-1133">Transmembrane helix</keyword>
<gene>
    <name evidence="9" type="ORF">Mia14_0172</name>
</gene>
<feature type="transmembrane region" description="Helical" evidence="7">
    <location>
        <begin position="126"/>
        <end position="149"/>
    </location>
</feature>
<dbReference type="GO" id="GO:0005886">
    <property type="term" value="C:plasma membrane"/>
    <property type="evidence" value="ECO:0007669"/>
    <property type="project" value="UniProtKB-SubCell"/>
</dbReference>
<dbReference type="AlphaFoldDB" id="A0A218NM17"/>
<sequence>MILYYKDNNKGNAQNNDPNTNATQMPNPTQSNSYQVPAGGIGGTPEDESRRRVRRDTASFQRPSRIDLYLQGVAAKHKGLEQSLKEQGINESVTSFLKRMLFASVIVAVSIGVVGFILFLHLGLVIAFAALVGIVVGVAAFQFSFKAFINYPSKKKVSNGKDIERNILFASRDLIISLRSGMPLFNAMVSISSGYGAASREFAHVVEKVQFGESLEQAIDDTASESKSASFRKLMIQASVSIKAGSNIVDSLQEIVDDLSRERVIQLHAYGQKLNAIAMFYMLFGVILPSMGIAVVTILTTFIALIVVTPELLYGVLVGIIFLQVVFLQMIRSSRPIFTM</sequence>
<dbReference type="KEGG" id="marh:Mia14_0172"/>
<evidence type="ECO:0000259" key="8">
    <source>
        <dbReference type="Pfam" id="PF00482"/>
    </source>
</evidence>
<organism evidence="9 10">
    <name type="scientific">Candidatus Mancarchaeum acidiphilum</name>
    <dbReference type="NCBI Taxonomy" id="1920749"/>
    <lineage>
        <taxon>Archaea</taxon>
        <taxon>Candidatus Micrarchaeota</taxon>
        <taxon>Candidatus Mancarchaeum</taxon>
    </lineage>
</organism>
<evidence type="ECO:0000256" key="3">
    <source>
        <dbReference type="ARBA" id="ARBA00022692"/>
    </source>
</evidence>
<keyword evidence="5 7" id="KW-0472">Membrane</keyword>
<evidence type="ECO:0000256" key="4">
    <source>
        <dbReference type="ARBA" id="ARBA00022989"/>
    </source>
</evidence>
<dbReference type="Proteomes" id="UP000197679">
    <property type="component" value="Chromosome"/>
</dbReference>
<evidence type="ECO:0000256" key="7">
    <source>
        <dbReference type="SAM" id="Phobius"/>
    </source>
</evidence>
<reference evidence="9 10" key="1">
    <citation type="journal article" date="2017" name="Nat. Commun.">
        <title>'ARMAN' archaea depend on association with euryarchaeal host in culture and in situ.</title>
        <authorList>
            <person name="Golyshina O."/>
            <person name="Toshchakov S."/>
            <person name="Makarova K."/>
            <person name="Gavrilov S."/>
            <person name="Korzhenkov A."/>
            <person name="La Cono V."/>
            <person name="Arcadi E."/>
            <person name="Nechitaylo T."/>
            <person name="Ferrer M."/>
            <person name="Kublanov I."/>
            <person name="Wolf Y."/>
            <person name="Yakimov M."/>
            <person name="Golyshin P."/>
            <person name="Slesarev A."/>
            <person name="Kozyavkin S."/>
        </authorList>
    </citation>
    <scope>NUCLEOTIDE SEQUENCE [LARGE SCALE GENOMIC DNA]</scope>
    <source>
        <strain evidence="9 10">Mia14</strain>
    </source>
</reference>
<keyword evidence="3 7" id="KW-0812">Transmembrane</keyword>
<dbReference type="Gene3D" id="1.20.81.30">
    <property type="entry name" value="Type II secretion system (T2SS), domain F"/>
    <property type="match status" value="1"/>
</dbReference>
<feature type="transmembrane region" description="Helical" evidence="7">
    <location>
        <begin position="280"/>
        <end position="306"/>
    </location>
</feature>
<dbReference type="EMBL" id="CP019964">
    <property type="protein sequence ID" value="ASI13508.1"/>
    <property type="molecule type" value="Genomic_DNA"/>
</dbReference>
<feature type="region of interest" description="Disordered" evidence="6">
    <location>
        <begin position="6"/>
        <end position="58"/>
    </location>
</feature>
<keyword evidence="10" id="KW-1185">Reference proteome</keyword>
<evidence type="ECO:0000256" key="5">
    <source>
        <dbReference type="ARBA" id="ARBA00023136"/>
    </source>
</evidence>
<dbReference type="PANTHER" id="PTHR35402">
    <property type="entry name" value="INTEGRAL MEMBRANE PROTEIN-RELATED"/>
    <property type="match status" value="1"/>
</dbReference>
<feature type="transmembrane region" description="Helical" evidence="7">
    <location>
        <begin position="312"/>
        <end position="331"/>
    </location>
</feature>
<accession>A0A218NM17</accession>
<feature type="transmembrane region" description="Helical" evidence="7">
    <location>
        <begin position="100"/>
        <end position="120"/>
    </location>
</feature>
<evidence type="ECO:0000256" key="2">
    <source>
        <dbReference type="ARBA" id="ARBA00022475"/>
    </source>
</evidence>
<dbReference type="InterPro" id="IPR056569">
    <property type="entry name" value="ArlJ-like"/>
</dbReference>
<feature type="compositionally biased region" description="Polar residues" evidence="6">
    <location>
        <begin position="10"/>
        <end position="35"/>
    </location>
</feature>
<keyword evidence="2" id="KW-1003">Cell membrane</keyword>
<protein>
    <submittedName>
        <fullName evidence="9">Type II secretion system membrane protein GspF</fullName>
    </submittedName>
</protein>
<feature type="domain" description="Type II secretion system protein GspF" evidence="8">
    <location>
        <begin position="171"/>
        <end position="294"/>
    </location>
</feature>
<dbReference type="InterPro" id="IPR042094">
    <property type="entry name" value="T2SS_GspF_sf"/>
</dbReference>
<evidence type="ECO:0000256" key="6">
    <source>
        <dbReference type="SAM" id="MobiDB-lite"/>
    </source>
</evidence>
<name>A0A218NM17_9ARCH</name>
<evidence type="ECO:0000313" key="10">
    <source>
        <dbReference type="Proteomes" id="UP000197679"/>
    </source>
</evidence>
<comment type="subcellular location">
    <subcellularLocation>
        <location evidence="1">Cell membrane</location>
        <topology evidence="1">Multi-pass membrane protein</topology>
    </subcellularLocation>
</comment>
<dbReference type="Pfam" id="PF00482">
    <property type="entry name" value="T2SSF"/>
    <property type="match status" value="1"/>
</dbReference>
<evidence type="ECO:0000313" key="9">
    <source>
        <dbReference type="EMBL" id="ASI13508.1"/>
    </source>
</evidence>
<dbReference type="InterPro" id="IPR018076">
    <property type="entry name" value="T2SS_GspF_dom"/>
</dbReference>
<evidence type="ECO:0000256" key="1">
    <source>
        <dbReference type="ARBA" id="ARBA00004651"/>
    </source>
</evidence>